<keyword evidence="9" id="KW-0371">Homeobox</keyword>
<evidence type="ECO:0000259" key="13">
    <source>
        <dbReference type="PROSITE" id="PS51523"/>
    </source>
</evidence>
<keyword evidence="15" id="KW-1185">Reference proteome</keyword>
<reference evidence="15" key="1">
    <citation type="journal article" date="2016" name="Nature">
        <title>The genome of the seagrass Zostera marina reveals angiosperm adaptation to the sea.</title>
        <authorList>
            <person name="Olsen J.L."/>
            <person name="Rouze P."/>
            <person name="Verhelst B."/>
            <person name="Lin Y.-C."/>
            <person name="Bayer T."/>
            <person name="Collen J."/>
            <person name="Dattolo E."/>
            <person name="De Paoli E."/>
            <person name="Dittami S."/>
            <person name="Maumus F."/>
            <person name="Michel G."/>
            <person name="Kersting A."/>
            <person name="Lauritano C."/>
            <person name="Lohaus R."/>
            <person name="Toepel M."/>
            <person name="Tonon T."/>
            <person name="Vanneste K."/>
            <person name="Amirebrahimi M."/>
            <person name="Brakel J."/>
            <person name="Bostroem C."/>
            <person name="Chovatia M."/>
            <person name="Grimwood J."/>
            <person name="Jenkins J.W."/>
            <person name="Jueterbock A."/>
            <person name="Mraz A."/>
            <person name="Stam W.T."/>
            <person name="Tice H."/>
            <person name="Bornberg-Bauer E."/>
            <person name="Green P.J."/>
            <person name="Pearson G.A."/>
            <person name="Procaccini G."/>
            <person name="Duarte C.M."/>
            <person name="Schmutz J."/>
            <person name="Reusch T.B.H."/>
            <person name="Van de Peer Y."/>
        </authorList>
    </citation>
    <scope>NUCLEOTIDE SEQUENCE [LARGE SCALE GENOMIC DNA]</scope>
    <source>
        <strain evidence="15">cv. Finnish</strain>
    </source>
</reference>
<evidence type="ECO:0000256" key="10">
    <source>
        <dbReference type="ARBA" id="ARBA00023163"/>
    </source>
</evidence>
<evidence type="ECO:0000256" key="5">
    <source>
        <dbReference type="ARBA" id="ARBA00022771"/>
    </source>
</evidence>
<gene>
    <name evidence="14" type="ORF">ZOSMA_49G00520</name>
</gene>
<sequence>MERETYRDCMRNHAATLGTYATDGCGEYTPNPSSTGGMQCAACGCHRNFHRKVPVESSDANNLVVQLAHSPSSTAEGRTMSDGTRRRTRTKFSNEQKEKMLMFSEKIGWRIPRRDETVDRVGMFCREIGISRQIFKVWMHNHKNDNSSSSSAAAVAGGDADGGDDVHKSKPNASV</sequence>
<keyword evidence="6" id="KW-0862">Zinc</keyword>
<evidence type="ECO:0000256" key="11">
    <source>
        <dbReference type="ARBA" id="ARBA00023242"/>
    </source>
</evidence>
<keyword evidence="7" id="KW-0805">Transcription regulation</keyword>
<proteinExistence type="predicted"/>
<evidence type="ECO:0000256" key="9">
    <source>
        <dbReference type="ARBA" id="ARBA00023155"/>
    </source>
</evidence>
<feature type="domain" description="ZF-HD dimerization-type" evidence="13">
    <location>
        <begin position="6"/>
        <end position="53"/>
    </location>
</feature>
<keyword evidence="8" id="KW-0238">DNA-binding</keyword>
<comment type="subunit">
    <text evidence="3">Homo- and heterodimer with other ZFHD proteins.</text>
</comment>
<protein>
    <recommendedName>
        <fullName evidence="13">ZF-HD dimerization-type domain-containing protein</fullName>
    </recommendedName>
</protein>
<dbReference type="GO" id="GO:0006355">
    <property type="term" value="P:regulation of DNA-templated transcription"/>
    <property type="evidence" value="ECO:0000318"/>
    <property type="project" value="GO_Central"/>
</dbReference>
<evidence type="ECO:0000256" key="6">
    <source>
        <dbReference type="ARBA" id="ARBA00022833"/>
    </source>
</evidence>
<dbReference type="GO" id="GO:0008270">
    <property type="term" value="F:zinc ion binding"/>
    <property type="evidence" value="ECO:0007669"/>
    <property type="project" value="UniProtKB-KW"/>
</dbReference>
<dbReference type="InterPro" id="IPR009057">
    <property type="entry name" value="Homeodomain-like_sf"/>
</dbReference>
<evidence type="ECO:0000256" key="1">
    <source>
        <dbReference type="ARBA" id="ARBA00004049"/>
    </source>
</evidence>
<dbReference type="InterPro" id="IPR006456">
    <property type="entry name" value="ZF_HD_homeobox_Cys/His_dimer"/>
</dbReference>
<dbReference type="GO" id="GO:0005634">
    <property type="term" value="C:nucleus"/>
    <property type="evidence" value="ECO:0000318"/>
    <property type="project" value="GO_Central"/>
</dbReference>
<evidence type="ECO:0000256" key="7">
    <source>
        <dbReference type="ARBA" id="ARBA00023015"/>
    </source>
</evidence>
<dbReference type="Pfam" id="PF04770">
    <property type="entry name" value="ZF-HD_dimer"/>
    <property type="match status" value="1"/>
</dbReference>
<dbReference type="PANTHER" id="PTHR31948:SF16">
    <property type="entry name" value="ZINC-FINGER HOMEODOMAIN PROTEIN 11"/>
    <property type="match status" value="1"/>
</dbReference>
<comment type="caution">
    <text evidence="14">The sequence shown here is derived from an EMBL/GenBank/DDBJ whole genome shotgun (WGS) entry which is preliminary data.</text>
</comment>
<dbReference type="OrthoDB" id="1884189at2759"/>
<dbReference type="Proteomes" id="UP000036987">
    <property type="component" value="Unassembled WGS sequence"/>
</dbReference>
<dbReference type="Gene3D" id="1.10.10.60">
    <property type="entry name" value="Homeodomain-like"/>
    <property type="match status" value="1"/>
</dbReference>
<dbReference type="NCBIfam" id="TIGR01566">
    <property type="entry name" value="ZF_HD_prot_N"/>
    <property type="match status" value="1"/>
</dbReference>
<dbReference type="SUPFAM" id="SSF46689">
    <property type="entry name" value="Homeodomain-like"/>
    <property type="match status" value="1"/>
</dbReference>
<dbReference type="InterPro" id="IPR006455">
    <property type="entry name" value="Homeodomain_ZF_HD"/>
</dbReference>
<dbReference type="GO" id="GO:0003700">
    <property type="term" value="F:DNA-binding transcription factor activity"/>
    <property type="evidence" value="ECO:0000318"/>
    <property type="project" value="GO_Central"/>
</dbReference>
<organism evidence="14 15">
    <name type="scientific">Zostera marina</name>
    <name type="common">Eelgrass</name>
    <dbReference type="NCBI Taxonomy" id="29655"/>
    <lineage>
        <taxon>Eukaryota</taxon>
        <taxon>Viridiplantae</taxon>
        <taxon>Streptophyta</taxon>
        <taxon>Embryophyta</taxon>
        <taxon>Tracheophyta</taxon>
        <taxon>Spermatophyta</taxon>
        <taxon>Magnoliopsida</taxon>
        <taxon>Liliopsida</taxon>
        <taxon>Zosteraceae</taxon>
        <taxon>Zostera</taxon>
    </lineage>
</organism>
<evidence type="ECO:0000256" key="3">
    <source>
        <dbReference type="ARBA" id="ARBA00011416"/>
    </source>
</evidence>
<keyword evidence="4" id="KW-0479">Metal-binding</keyword>
<dbReference type="PROSITE" id="PS51523">
    <property type="entry name" value="ZF_HD_DIMER"/>
    <property type="match status" value="1"/>
</dbReference>
<evidence type="ECO:0000313" key="14">
    <source>
        <dbReference type="EMBL" id="KMZ61984.1"/>
    </source>
</evidence>
<dbReference type="AlphaFoldDB" id="A0A0K9NZ30"/>
<evidence type="ECO:0000256" key="2">
    <source>
        <dbReference type="ARBA" id="ARBA00004123"/>
    </source>
</evidence>
<dbReference type="GO" id="GO:0000976">
    <property type="term" value="F:transcription cis-regulatory region binding"/>
    <property type="evidence" value="ECO:0000318"/>
    <property type="project" value="GO_Central"/>
</dbReference>
<dbReference type="EMBL" id="LFYR01001429">
    <property type="protein sequence ID" value="KMZ61984.1"/>
    <property type="molecule type" value="Genomic_DNA"/>
</dbReference>
<comment type="function">
    <text evidence="1">Putative transcription factor.</text>
</comment>
<keyword evidence="11" id="KW-0539">Nucleus</keyword>
<evidence type="ECO:0000313" key="15">
    <source>
        <dbReference type="Proteomes" id="UP000036987"/>
    </source>
</evidence>
<dbReference type="NCBIfam" id="TIGR01565">
    <property type="entry name" value="homeo_ZF_HD"/>
    <property type="match status" value="1"/>
</dbReference>
<comment type="subcellular location">
    <subcellularLocation>
        <location evidence="2">Nucleus</location>
    </subcellularLocation>
</comment>
<evidence type="ECO:0000256" key="4">
    <source>
        <dbReference type="ARBA" id="ARBA00022723"/>
    </source>
</evidence>
<keyword evidence="10" id="KW-0804">Transcription</keyword>
<evidence type="ECO:0000256" key="12">
    <source>
        <dbReference type="SAM" id="MobiDB-lite"/>
    </source>
</evidence>
<name>A0A0K9NZ30_ZOSMR</name>
<feature type="region of interest" description="Disordered" evidence="12">
    <location>
        <begin position="145"/>
        <end position="175"/>
    </location>
</feature>
<dbReference type="PANTHER" id="PTHR31948">
    <property type="entry name" value="ZINC-FINGER HOMEODOMAIN PROTEIN 2"/>
    <property type="match status" value="1"/>
</dbReference>
<feature type="compositionally biased region" description="Low complexity" evidence="12">
    <location>
        <begin position="146"/>
        <end position="158"/>
    </location>
</feature>
<feature type="region of interest" description="Disordered" evidence="12">
    <location>
        <begin position="70"/>
        <end position="89"/>
    </location>
</feature>
<accession>A0A0K9NZ30</accession>
<keyword evidence="5" id="KW-0863">Zinc-finger</keyword>
<dbReference type="OMA" id="MHHMAIT"/>
<evidence type="ECO:0000256" key="8">
    <source>
        <dbReference type="ARBA" id="ARBA00023125"/>
    </source>
</evidence>